<feature type="region of interest" description="Disordered" evidence="1">
    <location>
        <begin position="869"/>
        <end position="889"/>
    </location>
</feature>
<dbReference type="Proteomes" id="UP000291343">
    <property type="component" value="Unassembled WGS sequence"/>
</dbReference>
<gene>
    <name evidence="3" type="ORF">LSTR_LSTR005594</name>
</gene>
<feature type="region of interest" description="Disordered" evidence="1">
    <location>
        <begin position="990"/>
        <end position="1061"/>
    </location>
</feature>
<feature type="compositionally biased region" description="Basic residues" evidence="1">
    <location>
        <begin position="386"/>
        <end position="398"/>
    </location>
</feature>
<accession>A0A482WXL7</accession>
<dbReference type="InterPro" id="IPR013087">
    <property type="entry name" value="Znf_C2H2_type"/>
</dbReference>
<feature type="compositionally biased region" description="Acidic residues" evidence="1">
    <location>
        <begin position="1012"/>
        <end position="1024"/>
    </location>
</feature>
<dbReference type="PROSITE" id="PS00028">
    <property type="entry name" value="ZINC_FINGER_C2H2_1"/>
    <property type="match status" value="1"/>
</dbReference>
<feature type="compositionally biased region" description="Basic residues" evidence="1">
    <location>
        <begin position="420"/>
        <end position="445"/>
    </location>
</feature>
<dbReference type="FunCoup" id="A0A482WXL7">
    <property type="interactions" value="151"/>
</dbReference>
<organism evidence="3 4">
    <name type="scientific">Laodelphax striatellus</name>
    <name type="common">Small brown planthopper</name>
    <name type="synonym">Delphax striatella</name>
    <dbReference type="NCBI Taxonomy" id="195883"/>
    <lineage>
        <taxon>Eukaryota</taxon>
        <taxon>Metazoa</taxon>
        <taxon>Ecdysozoa</taxon>
        <taxon>Arthropoda</taxon>
        <taxon>Hexapoda</taxon>
        <taxon>Insecta</taxon>
        <taxon>Pterygota</taxon>
        <taxon>Neoptera</taxon>
        <taxon>Paraneoptera</taxon>
        <taxon>Hemiptera</taxon>
        <taxon>Auchenorrhyncha</taxon>
        <taxon>Fulgoroidea</taxon>
        <taxon>Delphacidae</taxon>
        <taxon>Criomorphinae</taxon>
        <taxon>Laodelphax</taxon>
    </lineage>
</organism>
<feature type="compositionally biased region" description="Low complexity" evidence="1">
    <location>
        <begin position="446"/>
        <end position="455"/>
    </location>
</feature>
<feature type="region of interest" description="Disordered" evidence="1">
    <location>
        <begin position="670"/>
        <end position="689"/>
    </location>
</feature>
<evidence type="ECO:0000313" key="4">
    <source>
        <dbReference type="Proteomes" id="UP000291343"/>
    </source>
</evidence>
<feature type="region of interest" description="Disordered" evidence="1">
    <location>
        <begin position="341"/>
        <end position="554"/>
    </location>
</feature>
<feature type="domain" description="C2H2-type" evidence="2">
    <location>
        <begin position="83"/>
        <end position="105"/>
    </location>
</feature>
<feature type="compositionally biased region" description="Basic and acidic residues" evidence="1">
    <location>
        <begin position="341"/>
        <end position="372"/>
    </location>
</feature>
<feature type="compositionally biased region" description="Basic residues" evidence="1">
    <location>
        <begin position="456"/>
        <end position="466"/>
    </location>
</feature>
<evidence type="ECO:0000313" key="3">
    <source>
        <dbReference type="EMBL" id="RZF38233.1"/>
    </source>
</evidence>
<comment type="caution">
    <text evidence="3">The sequence shown here is derived from an EMBL/GenBank/DDBJ whole genome shotgun (WGS) entry which is preliminary data.</text>
</comment>
<evidence type="ECO:0000259" key="2">
    <source>
        <dbReference type="PROSITE" id="PS00028"/>
    </source>
</evidence>
<keyword evidence="4" id="KW-1185">Reference proteome</keyword>
<protein>
    <recommendedName>
        <fullName evidence="2">C2H2-type domain-containing protein</fullName>
    </recommendedName>
</protein>
<dbReference type="InParanoid" id="A0A482WXL7"/>
<feature type="compositionally biased region" description="Low complexity" evidence="1">
    <location>
        <begin position="483"/>
        <end position="493"/>
    </location>
</feature>
<reference evidence="3 4" key="1">
    <citation type="journal article" date="2017" name="Gigascience">
        <title>Genome sequence of the small brown planthopper, Laodelphax striatellus.</title>
        <authorList>
            <person name="Zhu J."/>
            <person name="Jiang F."/>
            <person name="Wang X."/>
            <person name="Yang P."/>
            <person name="Bao Y."/>
            <person name="Zhao W."/>
            <person name="Wang W."/>
            <person name="Lu H."/>
            <person name="Wang Q."/>
            <person name="Cui N."/>
            <person name="Li J."/>
            <person name="Chen X."/>
            <person name="Luo L."/>
            <person name="Yu J."/>
            <person name="Kang L."/>
            <person name="Cui F."/>
        </authorList>
    </citation>
    <scope>NUCLEOTIDE SEQUENCE [LARGE SCALE GENOMIC DNA]</scope>
    <source>
        <strain evidence="3">Lst14</strain>
    </source>
</reference>
<name>A0A482WXL7_LAOST</name>
<feature type="compositionally biased region" description="Basic residues" evidence="1">
    <location>
        <begin position="515"/>
        <end position="528"/>
    </location>
</feature>
<feature type="compositionally biased region" description="Basic and acidic residues" evidence="1">
    <location>
        <begin position="544"/>
        <end position="554"/>
    </location>
</feature>
<evidence type="ECO:0000256" key="1">
    <source>
        <dbReference type="SAM" id="MobiDB-lite"/>
    </source>
</evidence>
<dbReference type="EMBL" id="QKKF02022802">
    <property type="protein sequence ID" value="RZF38233.1"/>
    <property type="molecule type" value="Genomic_DNA"/>
</dbReference>
<feature type="compositionally biased region" description="Basic and acidic residues" evidence="1">
    <location>
        <begin position="497"/>
        <end position="511"/>
    </location>
</feature>
<sequence>MAAMEGYSNVGNSKGINFDDMDLEGGNVIDEWHEGDPEHKKEDFAETENIRYLLKNCNVPLDNGSHGLVFSADYTQRGPIYTCHVCGAKMHGVKEFNMHANSQNHCSAMERNKHPAKNFPALFEDLDTQIELGEPAPPGMENEIQIKPCKIQASLDSFRMVPLIGLEYLIELTDGRDAKAYNCLLCDKQGISSNILKHFTSVKHSLNYLSKYFPRVFRAFGSLPKSPEYRRGSSIILTRIIKRIEGKFGRLKPRPYVYHHFASGKEALLKSIQEEFHFKESPDDEFDKMIKPDEILALQFSNNQPEAKEKVEEKITPDPVVASNTKSSLFKTTKINVPKEKLRTERDESPDCEILEDKKEDNNIKKDDRKLDNLSPVSGGSIGSMRRSRSRSRSRSNSRPRGSYRGDRRRSRSPAYRNRNWNHKQSRSPNPRHRSRSRNRTRSPVRSRSPLLPSRSRQRSRSRHRSRSGDRSRTANRSRSGNRSRSPQQQFRPRYMRVHESRSRSRSRDRLNLPYRRKRSYSRSRSRSPRSFNRARNYKPPPKKSPDEEQVKSDKFKEELRVLLDKLKYHEKFPEKHPQYPVEWKEFWNKRYKELQAAGKDPSKHDFKPEWISYWKKRMLELHDQEAVALKERIYNPVKEKKPEEDVTVSDIKNTWKALTGSEILDPNLDVSKKNSSKTTKGPPGTRMGFVPFTDDSTKVISVLRLITVLESMLGVLAPKIVTLLSKALSMDKVKAGSSEDILYNEEDCVLLEIVKEKLKGLFFAGLVERHLVNTTKYTIKNIEELLSKAPRSFGKRTDPLPTPVKPSIPVIAPAPPPPAPPKQVTVPGIGTVDRMAIAEQIATALISQGRTDVSEQELESLIDAVVASTSEEQSAPPSTSQSQSQTQASGALTLLQSAYDEEDADIDRGDPHILSKTLPLIESVDIITNLSDYDLRTLVEHFNRLQPVNQTKVINYLRAVEKTAPSRFQKLQGTTPVNLNKLILQAKRHSPFSSRRDNSNPGGSNAKVVTIDDDDDDDDDYTFEDIYRAASQKIMKANNDTRPSQPPPPPYTNSAWWPSQ</sequence>
<proteinExistence type="predicted"/>
<dbReference type="OrthoDB" id="5877502at2759"/>
<dbReference type="AlphaFoldDB" id="A0A482WXL7"/>